<gene>
    <name evidence="2" type="ORF">NDU88_002269</name>
</gene>
<proteinExistence type="predicted"/>
<protein>
    <submittedName>
        <fullName evidence="2">Uncharacterized protein</fullName>
    </submittedName>
</protein>
<sequence>MENHRANLELDIKEIIRAAKEAATTHSKDWILKQIRGLGAVEGQTQEEHGCDRPSSAAKNDEPSSKVKKHQRNASRGVKKGDKRDAGELPEVVVPGPSKRAKANNDEQISMIVQECLKSTAPLLFANPGGVRETKGSRGTESNGDTATSDTRGKGSQGNRAEAPCARCPSPEKGEEEAASTSAMASPTQVWGTDSDKNARRRHSPLADSLAPEAYKRGSLGRPYMVARAPGLACMITLAVKYGVGNLSTYSRY</sequence>
<feature type="region of interest" description="Disordered" evidence="1">
    <location>
        <begin position="43"/>
        <end position="105"/>
    </location>
</feature>
<comment type="caution">
    <text evidence="2">The sequence shown here is derived from an EMBL/GenBank/DDBJ whole genome shotgun (WGS) entry which is preliminary data.</text>
</comment>
<reference evidence="2" key="1">
    <citation type="journal article" date="2022" name="bioRxiv">
        <title>Sequencing and chromosome-scale assembly of the giantPleurodeles waltlgenome.</title>
        <authorList>
            <person name="Brown T."/>
            <person name="Elewa A."/>
            <person name="Iarovenko S."/>
            <person name="Subramanian E."/>
            <person name="Araus A.J."/>
            <person name="Petzold A."/>
            <person name="Susuki M."/>
            <person name="Suzuki K.-i.T."/>
            <person name="Hayashi T."/>
            <person name="Toyoda A."/>
            <person name="Oliveira C."/>
            <person name="Osipova E."/>
            <person name="Leigh N.D."/>
            <person name="Simon A."/>
            <person name="Yun M.H."/>
        </authorList>
    </citation>
    <scope>NUCLEOTIDE SEQUENCE</scope>
    <source>
        <strain evidence="2">20211129_DDA</strain>
        <tissue evidence="2">Liver</tissue>
    </source>
</reference>
<evidence type="ECO:0000313" key="2">
    <source>
        <dbReference type="EMBL" id="KAJ1123802.1"/>
    </source>
</evidence>
<evidence type="ECO:0000256" key="1">
    <source>
        <dbReference type="SAM" id="MobiDB-lite"/>
    </source>
</evidence>
<dbReference type="EMBL" id="JANPWB010000011">
    <property type="protein sequence ID" value="KAJ1123802.1"/>
    <property type="molecule type" value="Genomic_DNA"/>
</dbReference>
<evidence type="ECO:0000313" key="3">
    <source>
        <dbReference type="Proteomes" id="UP001066276"/>
    </source>
</evidence>
<name>A0AAV7P8Y1_PLEWA</name>
<dbReference type="Proteomes" id="UP001066276">
    <property type="component" value="Chromosome 7"/>
</dbReference>
<feature type="region of interest" description="Disordered" evidence="1">
    <location>
        <begin position="127"/>
        <end position="204"/>
    </location>
</feature>
<feature type="compositionally biased region" description="Polar residues" evidence="1">
    <location>
        <begin position="139"/>
        <end position="150"/>
    </location>
</feature>
<dbReference type="AlphaFoldDB" id="A0AAV7P8Y1"/>
<accession>A0AAV7P8Y1</accession>
<keyword evidence="3" id="KW-1185">Reference proteome</keyword>
<organism evidence="2 3">
    <name type="scientific">Pleurodeles waltl</name>
    <name type="common">Iberian ribbed newt</name>
    <dbReference type="NCBI Taxonomy" id="8319"/>
    <lineage>
        <taxon>Eukaryota</taxon>
        <taxon>Metazoa</taxon>
        <taxon>Chordata</taxon>
        <taxon>Craniata</taxon>
        <taxon>Vertebrata</taxon>
        <taxon>Euteleostomi</taxon>
        <taxon>Amphibia</taxon>
        <taxon>Batrachia</taxon>
        <taxon>Caudata</taxon>
        <taxon>Salamandroidea</taxon>
        <taxon>Salamandridae</taxon>
        <taxon>Pleurodelinae</taxon>
        <taxon>Pleurodeles</taxon>
    </lineage>
</organism>